<feature type="region of interest" description="Disordered" evidence="2">
    <location>
        <begin position="144"/>
        <end position="170"/>
    </location>
</feature>
<protein>
    <recommendedName>
        <fullName evidence="3">Chromo domain-containing protein</fullName>
    </recommendedName>
</protein>
<evidence type="ECO:0000259" key="3">
    <source>
        <dbReference type="PROSITE" id="PS50013"/>
    </source>
</evidence>
<sequence>MEEHQARLQVAIDGAREWLRIVAGRCKLGHDQRVRELPLSEGQLVYLRDFGVRGRHKLHDLWSSTVYQVVKAPPIASSLSGSVVELPASLEAEEELEDGDLAYVVPEPPLSGCGGESVSMPPSEIELAPAPLVGDMEAVPIAEARPADDPTRGEGQKETGTTGPPPILVDGEEAFRVHEILDSRRRGGRLSYLVDWEGYGPEESDGCRYGDAVEHNRS</sequence>
<dbReference type="SUPFAM" id="SSF54160">
    <property type="entry name" value="Chromo domain-like"/>
    <property type="match status" value="1"/>
</dbReference>
<evidence type="ECO:0000313" key="5">
    <source>
        <dbReference type="Proteomes" id="UP001558613"/>
    </source>
</evidence>
<evidence type="ECO:0000256" key="1">
    <source>
        <dbReference type="ARBA" id="ARBA00004123"/>
    </source>
</evidence>
<feature type="compositionally biased region" description="Basic and acidic residues" evidence="2">
    <location>
        <begin position="145"/>
        <end position="157"/>
    </location>
</feature>
<dbReference type="Gene3D" id="2.40.50.40">
    <property type="match status" value="1"/>
</dbReference>
<dbReference type="EMBL" id="JAYMGO010000014">
    <property type="protein sequence ID" value="KAL1262258.1"/>
    <property type="molecule type" value="Genomic_DNA"/>
</dbReference>
<name>A0ABR3MAT8_9TELE</name>
<feature type="region of interest" description="Disordered" evidence="2">
    <location>
        <begin position="197"/>
        <end position="218"/>
    </location>
</feature>
<evidence type="ECO:0000313" key="4">
    <source>
        <dbReference type="EMBL" id="KAL1262258.1"/>
    </source>
</evidence>
<dbReference type="InterPro" id="IPR016197">
    <property type="entry name" value="Chromo-like_dom_sf"/>
</dbReference>
<dbReference type="Proteomes" id="UP001558613">
    <property type="component" value="Unassembled WGS sequence"/>
</dbReference>
<feature type="domain" description="Chromo" evidence="3">
    <location>
        <begin position="175"/>
        <end position="203"/>
    </location>
</feature>
<dbReference type="InterPro" id="IPR000953">
    <property type="entry name" value="Chromo/chromo_shadow_dom"/>
</dbReference>
<accession>A0ABR3MAT8</accession>
<comment type="caution">
    <text evidence="4">The sequence shown here is derived from an EMBL/GenBank/DDBJ whole genome shotgun (WGS) entry which is preliminary data.</text>
</comment>
<organism evidence="4 5">
    <name type="scientific">Cirrhinus molitorella</name>
    <name type="common">mud carp</name>
    <dbReference type="NCBI Taxonomy" id="172907"/>
    <lineage>
        <taxon>Eukaryota</taxon>
        <taxon>Metazoa</taxon>
        <taxon>Chordata</taxon>
        <taxon>Craniata</taxon>
        <taxon>Vertebrata</taxon>
        <taxon>Euteleostomi</taxon>
        <taxon>Actinopterygii</taxon>
        <taxon>Neopterygii</taxon>
        <taxon>Teleostei</taxon>
        <taxon>Ostariophysi</taxon>
        <taxon>Cypriniformes</taxon>
        <taxon>Cyprinidae</taxon>
        <taxon>Labeoninae</taxon>
        <taxon>Labeonini</taxon>
        <taxon>Cirrhinus</taxon>
    </lineage>
</organism>
<dbReference type="PROSITE" id="PS50013">
    <property type="entry name" value="CHROMO_2"/>
    <property type="match status" value="1"/>
</dbReference>
<feature type="compositionally biased region" description="Basic and acidic residues" evidence="2">
    <location>
        <begin position="205"/>
        <end position="218"/>
    </location>
</feature>
<keyword evidence="5" id="KW-1185">Reference proteome</keyword>
<proteinExistence type="predicted"/>
<evidence type="ECO:0000256" key="2">
    <source>
        <dbReference type="SAM" id="MobiDB-lite"/>
    </source>
</evidence>
<reference evidence="4 5" key="1">
    <citation type="submission" date="2023-09" db="EMBL/GenBank/DDBJ databases">
        <authorList>
            <person name="Wang M."/>
        </authorList>
    </citation>
    <scope>NUCLEOTIDE SEQUENCE [LARGE SCALE GENOMIC DNA]</scope>
    <source>
        <strain evidence="4">GT-2023</strain>
        <tissue evidence="4">Liver</tissue>
    </source>
</reference>
<comment type="subcellular location">
    <subcellularLocation>
        <location evidence="1">Nucleus</location>
    </subcellularLocation>
</comment>
<gene>
    <name evidence="4" type="ORF">QQF64_007523</name>
</gene>